<evidence type="ECO:0000256" key="17">
    <source>
        <dbReference type="SAM" id="MobiDB-lite"/>
    </source>
</evidence>
<dbReference type="PANTHER" id="PTHR10682:SF10">
    <property type="entry name" value="POLYNUCLEOTIDE ADENYLYLTRANSFERASE"/>
    <property type="match status" value="1"/>
</dbReference>
<feature type="compositionally biased region" description="Polar residues" evidence="17">
    <location>
        <begin position="800"/>
        <end position="814"/>
    </location>
</feature>
<dbReference type="Gene3D" id="1.10.1410.10">
    <property type="match status" value="1"/>
</dbReference>
<feature type="region of interest" description="Disordered" evidence="17">
    <location>
        <begin position="706"/>
        <end position="1004"/>
    </location>
</feature>
<feature type="DNA-binding region" description="Fork-head" evidence="16">
    <location>
        <begin position="616"/>
        <end position="701"/>
    </location>
</feature>
<dbReference type="SUPFAM" id="SSF46785">
    <property type="entry name" value="Winged helix' DNA-binding domain"/>
    <property type="match status" value="1"/>
</dbReference>
<feature type="domain" description="Fork-head" evidence="18">
    <location>
        <begin position="616"/>
        <end position="701"/>
    </location>
</feature>
<feature type="compositionally biased region" description="Polar residues" evidence="17">
    <location>
        <begin position="978"/>
        <end position="1004"/>
    </location>
</feature>
<evidence type="ECO:0000256" key="15">
    <source>
        <dbReference type="ARBA" id="ARBA00023242"/>
    </source>
</evidence>
<evidence type="ECO:0000256" key="12">
    <source>
        <dbReference type="ARBA" id="ARBA00023015"/>
    </source>
</evidence>
<dbReference type="FunFam" id="3.30.460.10:FF:000002">
    <property type="entry name" value="Poly(A) polymerase alpha, putative"/>
    <property type="match status" value="1"/>
</dbReference>
<evidence type="ECO:0000256" key="14">
    <source>
        <dbReference type="ARBA" id="ARBA00023163"/>
    </source>
</evidence>
<keyword evidence="6" id="KW-0507">mRNA processing</keyword>
<dbReference type="GO" id="GO:0046872">
    <property type="term" value="F:metal ion binding"/>
    <property type="evidence" value="ECO:0007669"/>
    <property type="project" value="UniProtKB-KW"/>
</dbReference>
<dbReference type="Pfam" id="PF20750">
    <property type="entry name" value="PAP_NTPase"/>
    <property type="match status" value="1"/>
</dbReference>
<dbReference type="PROSITE" id="PS00657">
    <property type="entry name" value="FORK_HEAD_1"/>
    <property type="match status" value="1"/>
</dbReference>
<dbReference type="FunFam" id="1.10.1410.10:FF:000001">
    <property type="entry name" value="Putative poly(A) polymerase gamma"/>
    <property type="match status" value="1"/>
</dbReference>
<dbReference type="InterPro" id="IPR011068">
    <property type="entry name" value="NuclTrfase_I-like_C"/>
</dbReference>
<dbReference type="GO" id="GO:0003700">
    <property type="term" value="F:DNA-binding transcription factor activity"/>
    <property type="evidence" value="ECO:0007669"/>
    <property type="project" value="InterPro"/>
</dbReference>
<comment type="similarity">
    <text evidence="4">Belongs to the poly(A) polymerase family.</text>
</comment>
<evidence type="ECO:0000256" key="10">
    <source>
        <dbReference type="ARBA" id="ARBA00022840"/>
    </source>
</evidence>
<gene>
    <name evidence="19" type="ORF">BN1723_012848</name>
</gene>
<dbReference type="GO" id="GO:0031123">
    <property type="term" value="P:RNA 3'-end processing"/>
    <property type="evidence" value="ECO:0007669"/>
    <property type="project" value="InterPro"/>
</dbReference>
<evidence type="ECO:0000313" key="19">
    <source>
        <dbReference type="EMBL" id="CRK22967.1"/>
    </source>
</evidence>
<organism evidence="19 20">
    <name type="scientific">Verticillium longisporum</name>
    <name type="common">Verticillium dahliae var. longisporum</name>
    <dbReference type="NCBI Taxonomy" id="100787"/>
    <lineage>
        <taxon>Eukaryota</taxon>
        <taxon>Fungi</taxon>
        <taxon>Dikarya</taxon>
        <taxon>Ascomycota</taxon>
        <taxon>Pezizomycotina</taxon>
        <taxon>Sordariomycetes</taxon>
        <taxon>Hypocreomycetidae</taxon>
        <taxon>Glomerellales</taxon>
        <taxon>Plectosphaerellaceae</taxon>
        <taxon>Verticillium</taxon>
    </lineage>
</organism>
<keyword evidence="13 16" id="KW-0238">DNA-binding</keyword>
<dbReference type="InterPro" id="IPR036390">
    <property type="entry name" value="WH_DNA-bd_sf"/>
</dbReference>
<accession>A0A0G4LLP3</accession>
<dbReference type="Pfam" id="PF00250">
    <property type="entry name" value="Forkhead"/>
    <property type="match status" value="1"/>
</dbReference>
<comment type="cofactor">
    <cofactor evidence="2">
        <name>Mg(2+)</name>
        <dbReference type="ChEBI" id="CHEBI:18420"/>
    </cofactor>
</comment>
<evidence type="ECO:0000259" key="18">
    <source>
        <dbReference type="PROSITE" id="PS50039"/>
    </source>
</evidence>
<dbReference type="CDD" id="cd05402">
    <property type="entry name" value="NT_PAP_TUTase"/>
    <property type="match status" value="1"/>
</dbReference>
<evidence type="ECO:0000256" key="1">
    <source>
        <dbReference type="ARBA" id="ARBA00001936"/>
    </source>
</evidence>
<dbReference type="InterPro" id="IPR043519">
    <property type="entry name" value="NT_sf"/>
</dbReference>
<dbReference type="PROSITE" id="PS00658">
    <property type="entry name" value="FORK_HEAD_2"/>
    <property type="match status" value="1"/>
</dbReference>
<dbReference type="GO" id="GO:0003723">
    <property type="term" value="F:RNA binding"/>
    <property type="evidence" value="ECO:0007669"/>
    <property type="project" value="InterPro"/>
</dbReference>
<dbReference type="InterPro" id="IPR036388">
    <property type="entry name" value="WH-like_DNA-bd_sf"/>
</dbReference>
<keyword evidence="9" id="KW-0547">Nucleotide-binding</keyword>
<keyword evidence="10" id="KW-0067">ATP-binding</keyword>
<keyword evidence="11" id="KW-0460">Magnesium</keyword>
<dbReference type="SMART" id="SM00339">
    <property type="entry name" value="FH"/>
    <property type="match status" value="1"/>
</dbReference>
<evidence type="ECO:0000256" key="16">
    <source>
        <dbReference type="PROSITE-ProRule" id="PRU00089"/>
    </source>
</evidence>
<dbReference type="InterPro" id="IPR018122">
    <property type="entry name" value="TF_fork_head_CS_1"/>
</dbReference>
<dbReference type="GO" id="GO:1990817">
    <property type="term" value="F:poly(A) RNA polymerase activity"/>
    <property type="evidence" value="ECO:0007669"/>
    <property type="project" value="UniProtKB-EC"/>
</dbReference>
<evidence type="ECO:0000256" key="11">
    <source>
        <dbReference type="ARBA" id="ARBA00022842"/>
    </source>
</evidence>
<dbReference type="InterPro" id="IPR001766">
    <property type="entry name" value="Fork_head_dom"/>
</dbReference>
<comment type="cofactor">
    <cofactor evidence="1">
        <name>Mn(2+)</name>
        <dbReference type="ChEBI" id="CHEBI:29035"/>
    </cofactor>
</comment>
<sequence>MAGQGHPLGVTPPISTALPTETEHATNKTMLEELKQQKTFESPAETQKRHQVLEQLQTICDEFVKQVARKREEGSEALIKDARGRIFTYGSFRLGVYGPGSDIDTLVVVPKYVTRDDYFEIFPGLLQKMTPADAITDLAVVSDAFVPIIKFEFFGISIDLIFSRIASLKQLPKDPQWSLADSNLLRGLDERELRSLNGTRVTDEIINLVPEPSTFRLALRAIKLWAQRRAIYANIMGFPGGVAWAMLVARVCQLYPKATSSVIVNKFFHIMRRWPWPQPVLLKAVEEGPLQVRVWNPKLYRGDQFHLMPIITPAYPSMCATFNITKSAMTVIQRELQRGCEITDNVMLSKRPWGDLFIKHTFFTSGYKYYISVVTTSTTKEAHKIWSGYVESKVRVLVQGLEQHQSIAIAHAFNKGYDRRHVCHNETELSQVQEGSLQYLAGQETIETPNPEIADAKTEGGLALDGLPVDGATETGIEANGNGEGVEEEVQTWPTDVFTTTHYIGLELGEGAKSLDLSYQVDSFKQLCGQWEKYSAKLNHLTVQHVRNFNLPDDLFEPGEKKPQKQQKRAAGANGSAQTKKRGASEHKSPGYSSSGTLLLSANDVDLSQDDNRHIKPQFSYAQMITQAIINTPDGKLNLNGIYNFITANYAYYRHQPAAGWQNSIRHNLSLNKSFDKMARSTDEPGKGMKWQIVPEAREEMTRTAYRGGRGGHRGSSAPSSPSQLNYITHGPGDVVTGSARKRKLRSIGSPPPSSSLHAVQSTPDRASRHLPPMSTALTVDGSPLPRPRRSAAAPASSSYTSVQDQSPTLTSSYLPEDGTSFVTPAPHRVHPRLAPPSTAQRPSQHMPTSSPAPFWRYADIGSTPLKPIGHLDLSPTKMAGRLPPQSSSPPPRSARSPVTSPTRGHDTREQTEEAAAEPPEVEEEEGFDLAKQATGADYAVGTTRWGHEDQPRTLGGPMPQTPIFRRTKLVKAEKDVSTQASKDGQGTRNRSSRSMSYSGNPTQSGPLIVSIGCLRKAQSPVAQHRYVHYESMLRILDTLLRATATPDSVSNTKSLLHMCLRKIPEYAAGVEAWEANNASRTGASSLFTPSSATTRLYTELEQMSGSDAGWKYFASLVRAHALWVIREAITEGLIEPVFAGIIAHHYNQFGYTDDASTILETTAERTYPAPRSLRTMASRLSRSTSSLLSSRQLPAEWLSTKALSNLWKAASWAVSEPRTSIYALQHASAAVASLACLTRSPPRSQCTTMTDILSTLASVVGGLVAMSVAAQGHKYLAEAADGKTSHVQNYALHRVVYILHEALARSTRRKGNDDALYMLELAIFVVSAAGFDTVHTANDGYMLEVRKHWPRGGKGFPKTLTVGRYNVTAGLACSIARASARTTSVAPHHFFSQLCDRFEEAGLPGLESLRQDGAFLLAHKTHDLRDLAFAECMSTVVSGPNHPAMDQNCVNKATFGGYRWEEGISEWVVASPKRPCSRYPMAGAMGPAGRRRWGEVGGTVQEVLAPTKQQIWTPDAVVTKKQRVAVAARPKSKRQALGDISGRQPQAQARVSDDELGF</sequence>
<feature type="compositionally biased region" description="Low complexity" evidence="17">
    <location>
        <begin position="894"/>
        <end position="903"/>
    </location>
</feature>
<evidence type="ECO:0000256" key="13">
    <source>
        <dbReference type="ARBA" id="ARBA00023125"/>
    </source>
</evidence>
<feature type="region of interest" description="Disordered" evidence="17">
    <location>
        <begin position="1"/>
        <end position="20"/>
    </location>
</feature>
<dbReference type="InterPro" id="IPR007010">
    <property type="entry name" value="PolA_pol_RNA-bd_dom"/>
</dbReference>
<dbReference type="Proteomes" id="UP000045706">
    <property type="component" value="Unassembled WGS sequence"/>
</dbReference>
<dbReference type="FunFam" id="1.10.10.10:FF:000030">
    <property type="entry name" value="Forkhead box protein K2"/>
    <property type="match status" value="1"/>
</dbReference>
<dbReference type="Pfam" id="PF04926">
    <property type="entry name" value="PAP_RNA-bind"/>
    <property type="match status" value="1"/>
</dbReference>
<dbReference type="PANTHER" id="PTHR10682">
    <property type="entry name" value="POLY A POLYMERASE"/>
    <property type="match status" value="1"/>
</dbReference>
<reference evidence="20" key="1">
    <citation type="submission" date="2015-05" db="EMBL/GenBank/DDBJ databases">
        <authorList>
            <person name="Fogelqvist Johan"/>
        </authorList>
    </citation>
    <scope>NUCLEOTIDE SEQUENCE [LARGE SCALE GENOMIC DNA]</scope>
</reference>
<dbReference type="Gene3D" id="3.30.70.590">
    <property type="entry name" value="Poly(A) polymerase predicted RNA binding domain"/>
    <property type="match status" value="1"/>
</dbReference>
<dbReference type="PRINTS" id="PR00053">
    <property type="entry name" value="FORKHEAD"/>
</dbReference>
<evidence type="ECO:0000256" key="5">
    <source>
        <dbReference type="ARBA" id="ARBA00012388"/>
    </source>
</evidence>
<evidence type="ECO:0000256" key="4">
    <source>
        <dbReference type="ARBA" id="ARBA00010912"/>
    </source>
</evidence>
<dbReference type="SUPFAM" id="SSF55003">
    <property type="entry name" value="PAP/Archaeal CCA-adding enzyme, C-terminal domain"/>
    <property type="match status" value="1"/>
</dbReference>
<evidence type="ECO:0000256" key="9">
    <source>
        <dbReference type="ARBA" id="ARBA00022741"/>
    </source>
</evidence>
<dbReference type="EC" id="2.7.7.19" evidence="5"/>
<keyword evidence="15 16" id="KW-0539">Nucleus</keyword>
<evidence type="ECO:0000256" key="7">
    <source>
        <dbReference type="ARBA" id="ARBA00022679"/>
    </source>
</evidence>
<evidence type="ECO:0000256" key="6">
    <source>
        <dbReference type="ARBA" id="ARBA00022664"/>
    </source>
</evidence>
<keyword evidence="7" id="KW-0808">Transferase</keyword>
<keyword evidence="8" id="KW-0479">Metal-binding</keyword>
<dbReference type="CDD" id="cd00059">
    <property type="entry name" value="FH_FOX"/>
    <property type="match status" value="1"/>
</dbReference>
<dbReference type="GO" id="GO:0005524">
    <property type="term" value="F:ATP binding"/>
    <property type="evidence" value="ECO:0007669"/>
    <property type="project" value="UniProtKB-KW"/>
</dbReference>
<evidence type="ECO:0000256" key="3">
    <source>
        <dbReference type="ARBA" id="ARBA00004123"/>
    </source>
</evidence>
<feature type="region of interest" description="Disordered" evidence="17">
    <location>
        <begin position="554"/>
        <end position="597"/>
    </location>
</feature>
<dbReference type="PROSITE" id="PS50039">
    <property type="entry name" value="FORK_HEAD_3"/>
    <property type="match status" value="1"/>
</dbReference>
<dbReference type="Pfam" id="PF04928">
    <property type="entry name" value="PAP_central"/>
    <property type="match status" value="1"/>
</dbReference>
<name>A0A0G4LLP3_VERLO</name>
<dbReference type="Gene3D" id="1.10.10.10">
    <property type="entry name" value="Winged helix-like DNA-binding domain superfamily/Winged helix DNA-binding domain"/>
    <property type="match status" value="1"/>
</dbReference>
<feature type="compositionally biased region" description="Polar residues" evidence="17">
    <location>
        <begin position="755"/>
        <end position="765"/>
    </location>
</feature>
<comment type="subcellular location">
    <subcellularLocation>
        <location evidence="3 16">Nucleus</location>
    </subcellularLocation>
</comment>
<dbReference type="InterPro" id="IPR007012">
    <property type="entry name" value="PolA_pol_cen_dom"/>
</dbReference>
<dbReference type="GO" id="GO:0043565">
    <property type="term" value="F:sequence-specific DNA binding"/>
    <property type="evidence" value="ECO:0007669"/>
    <property type="project" value="InterPro"/>
</dbReference>
<feature type="region of interest" description="Disordered" evidence="17">
    <location>
        <begin position="1528"/>
        <end position="1559"/>
    </location>
</feature>
<evidence type="ECO:0000313" key="20">
    <source>
        <dbReference type="Proteomes" id="UP000045706"/>
    </source>
</evidence>
<keyword evidence="14" id="KW-0804">Transcription</keyword>
<dbReference type="InterPro" id="IPR048840">
    <property type="entry name" value="PolA_pol_NTPase"/>
</dbReference>
<dbReference type="SUPFAM" id="SSF81631">
    <property type="entry name" value="PAP/OAS1 substrate-binding domain"/>
    <property type="match status" value="1"/>
</dbReference>
<feature type="compositionally biased region" description="Polar residues" evidence="17">
    <location>
        <begin position="838"/>
        <end position="852"/>
    </location>
</feature>
<dbReference type="GO" id="GO:0006397">
    <property type="term" value="P:mRNA processing"/>
    <property type="evidence" value="ECO:0007669"/>
    <property type="project" value="UniProtKB-KW"/>
</dbReference>
<evidence type="ECO:0000256" key="2">
    <source>
        <dbReference type="ARBA" id="ARBA00001946"/>
    </source>
</evidence>
<dbReference type="SUPFAM" id="SSF81301">
    <property type="entry name" value="Nucleotidyltransferase"/>
    <property type="match status" value="1"/>
</dbReference>
<keyword evidence="12" id="KW-0805">Transcription regulation</keyword>
<evidence type="ECO:0000256" key="8">
    <source>
        <dbReference type="ARBA" id="ARBA00022723"/>
    </source>
</evidence>
<dbReference type="InterPro" id="IPR030456">
    <property type="entry name" value="TF_fork_head_CS_2"/>
</dbReference>
<dbReference type="EMBL" id="CVQI01014002">
    <property type="protein sequence ID" value="CRK22967.1"/>
    <property type="molecule type" value="Genomic_DNA"/>
</dbReference>
<feature type="compositionally biased region" description="Acidic residues" evidence="17">
    <location>
        <begin position="913"/>
        <end position="928"/>
    </location>
</feature>
<dbReference type="Gene3D" id="3.30.460.10">
    <property type="entry name" value="Beta Polymerase, domain 2"/>
    <property type="match status" value="1"/>
</dbReference>
<proteinExistence type="inferred from homology"/>
<protein>
    <recommendedName>
        <fullName evidence="5">polynucleotide adenylyltransferase</fullName>
        <ecNumber evidence="5">2.7.7.19</ecNumber>
    </recommendedName>
</protein>
<dbReference type="GO" id="GO:0006357">
    <property type="term" value="P:regulation of transcription by RNA polymerase II"/>
    <property type="evidence" value="ECO:0007669"/>
    <property type="project" value="UniProtKB-ARBA"/>
</dbReference>
<dbReference type="GO" id="GO:0005634">
    <property type="term" value="C:nucleus"/>
    <property type="evidence" value="ECO:0007669"/>
    <property type="project" value="UniProtKB-SubCell"/>
</dbReference>